<dbReference type="EMBL" id="AP022598">
    <property type="protein sequence ID" value="BBY76830.1"/>
    <property type="molecule type" value="Genomic_DNA"/>
</dbReference>
<sequence>MRPTATSRWLPTTGGAPSRGHRDPVLVPRDADRVGAEHHRDALVFEDVLDRRGDVLVLPRGQPGPLFDDRDLGAEAPIHLGELQRDIAAADDHQMLGDHVEVEDPDVGQVVDVAEARDARRHRAAADVEEDAVGFQQPVVDAHRVRTLEPGVTANQRGALHVLQPRLKALAVPAADPVLARLDRGHVHRDRTCADPEVGTAAREVRGVRAGDERLGRDATGVHTGAADELALDDRDGLAGLGEPRRQRRPGLPRADDDRVELLHGVSRHGPTGPG</sequence>
<evidence type="ECO:0000256" key="1">
    <source>
        <dbReference type="SAM" id="MobiDB-lite"/>
    </source>
</evidence>
<accession>A0A7I7U6A1</accession>
<gene>
    <name evidence="2" type="ORF">MPRF_37290</name>
</gene>
<organism evidence="2 3">
    <name type="scientific">Mycolicibacterium parafortuitum</name>
    <name type="common">Mycobacterium parafortuitum</name>
    <dbReference type="NCBI Taxonomy" id="39692"/>
    <lineage>
        <taxon>Bacteria</taxon>
        <taxon>Bacillati</taxon>
        <taxon>Actinomycetota</taxon>
        <taxon>Actinomycetes</taxon>
        <taxon>Mycobacteriales</taxon>
        <taxon>Mycobacteriaceae</taxon>
        <taxon>Mycolicibacterium</taxon>
    </lineage>
</organism>
<protein>
    <submittedName>
        <fullName evidence="2">Uncharacterized protein</fullName>
    </submittedName>
</protein>
<name>A0A7I7U6A1_MYCPF</name>
<evidence type="ECO:0000313" key="2">
    <source>
        <dbReference type="EMBL" id="BBY76830.1"/>
    </source>
</evidence>
<evidence type="ECO:0000313" key="3">
    <source>
        <dbReference type="Proteomes" id="UP000466554"/>
    </source>
</evidence>
<proteinExistence type="predicted"/>
<feature type="compositionally biased region" description="Polar residues" evidence="1">
    <location>
        <begin position="1"/>
        <end position="10"/>
    </location>
</feature>
<dbReference type="Proteomes" id="UP000466554">
    <property type="component" value="Chromosome"/>
</dbReference>
<reference evidence="2 3" key="1">
    <citation type="journal article" date="2019" name="Emerg. Microbes Infect.">
        <title>Comprehensive subspecies identification of 175 nontuberculous mycobacteria species based on 7547 genomic profiles.</title>
        <authorList>
            <person name="Matsumoto Y."/>
            <person name="Kinjo T."/>
            <person name="Motooka D."/>
            <person name="Nabeya D."/>
            <person name="Jung N."/>
            <person name="Uechi K."/>
            <person name="Horii T."/>
            <person name="Iida T."/>
            <person name="Fujita J."/>
            <person name="Nakamura S."/>
        </authorList>
    </citation>
    <scope>NUCLEOTIDE SEQUENCE [LARGE SCALE GENOMIC DNA]</scope>
    <source>
        <strain evidence="2 3">JCM 6367</strain>
    </source>
</reference>
<dbReference type="AlphaFoldDB" id="A0A7I7U6A1"/>
<feature type="region of interest" description="Disordered" evidence="1">
    <location>
        <begin position="1"/>
        <end position="24"/>
    </location>
</feature>
<feature type="region of interest" description="Disordered" evidence="1">
    <location>
        <begin position="211"/>
        <end position="275"/>
    </location>
</feature>